<dbReference type="PANTHER" id="PTHR10472:SF5">
    <property type="entry name" value="D-AMINOACYL-TRNA DEACYLASE 1"/>
    <property type="match status" value="1"/>
</dbReference>
<reference evidence="3 4" key="1">
    <citation type="submission" date="2017-10" db="EMBL/GenBank/DDBJ databases">
        <title>Draft genome of Longibacter Salinarum.</title>
        <authorList>
            <person name="Goh K.M."/>
            <person name="Shamsir M.S."/>
            <person name="Lim S.W."/>
        </authorList>
    </citation>
    <scope>NUCLEOTIDE SEQUENCE [LARGE SCALE GENOMIC DNA]</scope>
    <source>
        <strain evidence="3 4">KCTC 52045</strain>
    </source>
</reference>
<comment type="catalytic activity">
    <reaction evidence="2">
        <text>a D-aminoacyl-tRNA + H2O = a tRNA + a D-alpha-amino acid + H(+)</text>
        <dbReference type="Rhea" id="RHEA:13953"/>
        <dbReference type="Rhea" id="RHEA-COMP:10123"/>
        <dbReference type="Rhea" id="RHEA-COMP:10124"/>
        <dbReference type="ChEBI" id="CHEBI:15377"/>
        <dbReference type="ChEBI" id="CHEBI:15378"/>
        <dbReference type="ChEBI" id="CHEBI:59871"/>
        <dbReference type="ChEBI" id="CHEBI:78442"/>
        <dbReference type="ChEBI" id="CHEBI:79333"/>
        <dbReference type="EC" id="3.1.1.96"/>
    </reaction>
</comment>
<name>A0A2A8CU65_9BACT</name>
<dbReference type="EC" id="3.1.1.-" evidence="2"/>
<keyword evidence="2" id="KW-0378">Hydrolase</keyword>
<evidence type="ECO:0000313" key="4">
    <source>
        <dbReference type="Proteomes" id="UP000220102"/>
    </source>
</evidence>
<dbReference type="GO" id="GO:0005737">
    <property type="term" value="C:cytoplasm"/>
    <property type="evidence" value="ECO:0007669"/>
    <property type="project" value="UniProtKB-SubCell"/>
</dbReference>
<keyword evidence="2" id="KW-0963">Cytoplasm</keyword>
<dbReference type="AlphaFoldDB" id="A0A2A8CU65"/>
<dbReference type="GO" id="GO:0019478">
    <property type="term" value="P:D-amino acid catabolic process"/>
    <property type="evidence" value="ECO:0007669"/>
    <property type="project" value="UniProtKB-UniRule"/>
</dbReference>
<dbReference type="CDD" id="cd00563">
    <property type="entry name" value="Dtyr_deacylase"/>
    <property type="match status" value="1"/>
</dbReference>
<feature type="short sequence motif" description="Gly-cisPro motif, important for rejection of L-amino acids" evidence="2">
    <location>
        <begin position="138"/>
        <end position="139"/>
    </location>
</feature>
<sequence length="146" mass="15461">MVALVQRVSEASVVVDGETTGAINDGLLVLLGVRDGDSEAESEWLANKVANLRVFPDSDGKMDESVLDTGGGVLVVPQFTLYGDVSGGHRPSFTDAASPGPAKELYLDFVDRLSDMLGRPVPTGVFGAMMDVHLTNDGPVTLWIEK</sequence>
<dbReference type="PANTHER" id="PTHR10472">
    <property type="entry name" value="D-TYROSYL-TRNA TYR DEACYLASE"/>
    <property type="match status" value="1"/>
</dbReference>
<dbReference type="EC" id="3.1.1.96" evidence="2"/>
<accession>A0A2A8CU65</accession>
<dbReference type="EMBL" id="PDEQ01000010">
    <property type="protein sequence ID" value="PEN11296.1"/>
    <property type="molecule type" value="Genomic_DNA"/>
</dbReference>
<dbReference type="Pfam" id="PF02580">
    <property type="entry name" value="Tyr_Deacylase"/>
    <property type="match status" value="1"/>
</dbReference>
<comment type="caution">
    <text evidence="3">The sequence shown here is derived from an EMBL/GenBank/DDBJ whole genome shotgun (WGS) entry which is preliminary data.</text>
</comment>
<keyword evidence="2" id="KW-0694">RNA-binding</keyword>
<dbReference type="Proteomes" id="UP000220102">
    <property type="component" value="Unassembled WGS sequence"/>
</dbReference>
<dbReference type="SUPFAM" id="SSF69500">
    <property type="entry name" value="DTD-like"/>
    <property type="match status" value="1"/>
</dbReference>
<keyword evidence="2" id="KW-0820">tRNA-binding</keyword>
<comment type="domain">
    <text evidence="2">A Gly-cisPro motif from one monomer fits into the active site of the other monomer to allow specific chiral rejection of L-amino acids.</text>
</comment>
<dbReference type="GO" id="GO:0000049">
    <property type="term" value="F:tRNA binding"/>
    <property type="evidence" value="ECO:0007669"/>
    <property type="project" value="UniProtKB-UniRule"/>
</dbReference>
<dbReference type="OrthoDB" id="9801395at2"/>
<dbReference type="Gene3D" id="3.50.80.10">
    <property type="entry name" value="D-tyrosyl-tRNA(Tyr) deacylase"/>
    <property type="match status" value="1"/>
</dbReference>
<comment type="subunit">
    <text evidence="2">Homodimer.</text>
</comment>
<dbReference type="InterPro" id="IPR023509">
    <property type="entry name" value="DTD-like_sf"/>
</dbReference>
<comment type="similarity">
    <text evidence="1 2">Belongs to the DTD family.</text>
</comment>
<organism evidence="3 4">
    <name type="scientific">Longibacter salinarum</name>
    <dbReference type="NCBI Taxonomy" id="1850348"/>
    <lineage>
        <taxon>Bacteria</taxon>
        <taxon>Pseudomonadati</taxon>
        <taxon>Rhodothermota</taxon>
        <taxon>Rhodothermia</taxon>
        <taxon>Rhodothermales</taxon>
        <taxon>Salisaetaceae</taxon>
        <taxon>Longibacter</taxon>
    </lineage>
</organism>
<dbReference type="GO" id="GO:0043908">
    <property type="term" value="F:Ser(Gly)-tRNA(Ala) hydrolase activity"/>
    <property type="evidence" value="ECO:0007669"/>
    <property type="project" value="UniProtKB-UniRule"/>
</dbReference>
<proteinExistence type="inferred from homology"/>
<comment type="catalytic activity">
    <reaction evidence="2">
        <text>glycyl-tRNA(Ala) + H2O = tRNA(Ala) + glycine + H(+)</text>
        <dbReference type="Rhea" id="RHEA:53744"/>
        <dbReference type="Rhea" id="RHEA-COMP:9657"/>
        <dbReference type="Rhea" id="RHEA-COMP:13640"/>
        <dbReference type="ChEBI" id="CHEBI:15377"/>
        <dbReference type="ChEBI" id="CHEBI:15378"/>
        <dbReference type="ChEBI" id="CHEBI:57305"/>
        <dbReference type="ChEBI" id="CHEBI:78442"/>
        <dbReference type="ChEBI" id="CHEBI:78522"/>
    </reaction>
</comment>
<dbReference type="NCBIfam" id="TIGR00256">
    <property type="entry name" value="D-aminoacyl-tRNA deacylase"/>
    <property type="match status" value="1"/>
</dbReference>
<protein>
    <recommendedName>
        <fullName evidence="2">D-aminoacyl-tRNA deacylase</fullName>
        <shortName evidence="2">DTD</shortName>
        <ecNumber evidence="2">3.1.1.96</ecNumber>
    </recommendedName>
    <alternativeName>
        <fullName evidence="2">Gly-tRNA(Ala) deacylase</fullName>
        <ecNumber evidence="2">3.1.1.-</ecNumber>
    </alternativeName>
</protein>
<dbReference type="FunFam" id="3.50.80.10:FF:000001">
    <property type="entry name" value="D-aminoacyl-tRNA deacylase"/>
    <property type="match status" value="1"/>
</dbReference>
<dbReference type="InterPro" id="IPR003732">
    <property type="entry name" value="Daa-tRNA_deacyls_DTD"/>
</dbReference>
<comment type="function">
    <text evidence="2">An aminoacyl-tRNA editing enzyme that deacylates mischarged D-aminoacyl-tRNAs. Also deacylates mischarged glycyl-tRNA(Ala), protecting cells against glycine mischarging by AlaRS. Acts via tRNA-based rather than protein-based catalysis; rejects L-amino acids rather than detecting D-amino acids in the active site. By recycling D-aminoacyl-tRNA to D-amino acids and free tRNA molecules, this enzyme counteracts the toxicity associated with the formation of D-aminoacyl-tRNA entities in vivo and helps enforce protein L-homochirality.</text>
</comment>
<evidence type="ECO:0000256" key="1">
    <source>
        <dbReference type="ARBA" id="ARBA00009673"/>
    </source>
</evidence>
<dbReference type="HAMAP" id="MF_00518">
    <property type="entry name" value="Deacylase_Dtd"/>
    <property type="match status" value="1"/>
</dbReference>
<dbReference type="GO" id="GO:0051500">
    <property type="term" value="F:D-tyrosyl-tRNA(Tyr) deacylase activity"/>
    <property type="evidence" value="ECO:0007669"/>
    <property type="project" value="TreeGrafter"/>
</dbReference>
<gene>
    <name evidence="2" type="primary">dtd</name>
    <name evidence="3" type="ORF">CRI94_16020</name>
</gene>
<dbReference type="RefSeq" id="WP_098078374.1">
    <property type="nucleotide sequence ID" value="NZ_PDEQ01000010.1"/>
</dbReference>
<dbReference type="GO" id="GO:0106026">
    <property type="term" value="F:Gly-tRNA(Ala) deacylase activity"/>
    <property type="evidence" value="ECO:0007669"/>
    <property type="project" value="UniProtKB-UniRule"/>
</dbReference>
<evidence type="ECO:0000256" key="2">
    <source>
        <dbReference type="HAMAP-Rule" id="MF_00518"/>
    </source>
</evidence>
<evidence type="ECO:0000313" key="3">
    <source>
        <dbReference type="EMBL" id="PEN11296.1"/>
    </source>
</evidence>
<comment type="subcellular location">
    <subcellularLocation>
        <location evidence="2">Cytoplasm</location>
    </subcellularLocation>
</comment>
<keyword evidence="4" id="KW-1185">Reference proteome</keyword>